<feature type="transmembrane region" description="Helical" evidence="8">
    <location>
        <begin position="239"/>
        <end position="257"/>
    </location>
</feature>
<comment type="similarity">
    <text evidence="2">Belongs to the major facilitator superfamily. Organophosphate:Pi antiporter (OPA) (TC 2.A.1.4) family.</text>
</comment>
<evidence type="ECO:0000313" key="13">
    <source>
        <dbReference type="WBParaSite" id="DME_0000041201-mRNA-1"/>
    </source>
</evidence>
<keyword evidence="6 8" id="KW-1133">Transmembrane helix</keyword>
<keyword evidence="7 8" id="KW-0472">Membrane</keyword>
<dbReference type="GO" id="GO:0022857">
    <property type="term" value="F:transmembrane transporter activity"/>
    <property type="evidence" value="ECO:0007669"/>
    <property type="project" value="InterPro"/>
</dbReference>
<evidence type="ECO:0000313" key="11">
    <source>
        <dbReference type="Proteomes" id="UP000038040"/>
    </source>
</evidence>
<evidence type="ECO:0000256" key="4">
    <source>
        <dbReference type="ARBA" id="ARBA00022597"/>
    </source>
</evidence>
<proteinExistence type="inferred from homology"/>
<dbReference type="EMBL" id="UYYG01001150">
    <property type="protein sequence ID" value="VDN54799.1"/>
    <property type="molecule type" value="Genomic_DNA"/>
</dbReference>
<dbReference type="OrthoDB" id="3639251at2759"/>
<keyword evidence="3" id="KW-0813">Transport</keyword>
<feature type="transmembrane region" description="Helical" evidence="8">
    <location>
        <begin position="86"/>
        <end position="110"/>
    </location>
</feature>
<organism evidence="11 13">
    <name type="scientific">Dracunculus medinensis</name>
    <name type="common">Guinea worm</name>
    <dbReference type="NCBI Taxonomy" id="318479"/>
    <lineage>
        <taxon>Eukaryota</taxon>
        <taxon>Metazoa</taxon>
        <taxon>Ecdysozoa</taxon>
        <taxon>Nematoda</taxon>
        <taxon>Chromadorea</taxon>
        <taxon>Rhabditida</taxon>
        <taxon>Spirurina</taxon>
        <taxon>Dracunculoidea</taxon>
        <taxon>Dracunculidae</taxon>
        <taxon>Dracunculus</taxon>
    </lineage>
</organism>
<dbReference type="GO" id="GO:0005789">
    <property type="term" value="C:endoplasmic reticulum membrane"/>
    <property type="evidence" value="ECO:0007669"/>
    <property type="project" value="TreeGrafter"/>
</dbReference>
<dbReference type="Proteomes" id="UP000274756">
    <property type="component" value="Unassembled WGS sequence"/>
</dbReference>
<dbReference type="InterPro" id="IPR000849">
    <property type="entry name" value="Sugar_P_transporter"/>
</dbReference>
<dbReference type="AlphaFoldDB" id="A0A0N4U1D5"/>
<feature type="transmembrane region" description="Helical" evidence="8">
    <location>
        <begin position="23"/>
        <end position="44"/>
    </location>
</feature>
<keyword evidence="5 8" id="KW-0812">Transmembrane</keyword>
<feature type="domain" description="Major facilitator superfamily (MFS) profile" evidence="9">
    <location>
        <begin position="1"/>
        <end position="365"/>
    </location>
</feature>
<dbReference type="Proteomes" id="UP000038040">
    <property type="component" value="Unplaced"/>
</dbReference>
<feature type="transmembrane region" description="Helical" evidence="8">
    <location>
        <begin position="50"/>
        <end position="74"/>
    </location>
</feature>
<feature type="transmembrane region" description="Helical" evidence="8">
    <location>
        <begin position="212"/>
        <end position="232"/>
    </location>
</feature>
<dbReference type="InterPro" id="IPR011701">
    <property type="entry name" value="MFS"/>
</dbReference>
<evidence type="ECO:0000256" key="5">
    <source>
        <dbReference type="ARBA" id="ARBA00022692"/>
    </source>
</evidence>
<dbReference type="STRING" id="318479.A0A0N4U1D5"/>
<evidence type="ECO:0000313" key="10">
    <source>
        <dbReference type="EMBL" id="VDN54799.1"/>
    </source>
</evidence>
<dbReference type="InterPro" id="IPR020846">
    <property type="entry name" value="MFS_dom"/>
</dbReference>
<keyword evidence="4" id="KW-0762">Sugar transport</keyword>
<evidence type="ECO:0000256" key="1">
    <source>
        <dbReference type="ARBA" id="ARBA00004141"/>
    </source>
</evidence>
<protein>
    <submittedName>
        <fullName evidence="13">MFS domain-containing protein</fullName>
    </submittedName>
</protein>
<feature type="transmembrane region" description="Helical" evidence="8">
    <location>
        <begin position="338"/>
        <end position="355"/>
    </location>
</feature>
<evidence type="ECO:0000313" key="12">
    <source>
        <dbReference type="Proteomes" id="UP000274756"/>
    </source>
</evidence>
<feature type="transmembrane region" description="Helical" evidence="8">
    <location>
        <begin position="116"/>
        <end position="135"/>
    </location>
</feature>
<feature type="transmembrane region" description="Helical" evidence="8">
    <location>
        <begin position="304"/>
        <end position="326"/>
    </location>
</feature>
<dbReference type="Gene3D" id="1.20.1250.20">
    <property type="entry name" value="MFS general substrate transporter like domains"/>
    <property type="match status" value="2"/>
</dbReference>
<dbReference type="SUPFAM" id="SSF103473">
    <property type="entry name" value="MFS general substrate transporter"/>
    <property type="match status" value="1"/>
</dbReference>
<accession>A0A0N4U1D5</accession>
<evidence type="ECO:0000256" key="7">
    <source>
        <dbReference type="ARBA" id="ARBA00023136"/>
    </source>
</evidence>
<evidence type="ECO:0000256" key="6">
    <source>
        <dbReference type="ARBA" id="ARBA00022989"/>
    </source>
</evidence>
<dbReference type="InterPro" id="IPR036259">
    <property type="entry name" value="MFS_trans_sf"/>
</dbReference>
<dbReference type="PANTHER" id="PTHR43184:SF2">
    <property type="entry name" value="MAJOR FACILITATOR SUPERFAMILY (MFS) PROFILE DOMAIN-CONTAINING PROTEIN"/>
    <property type="match status" value="1"/>
</dbReference>
<name>A0A0N4U1D5_DRAME</name>
<evidence type="ECO:0000256" key="8">
    <source>
        <dbReference type="SAM" id="Phobius"/>
    </source>
</evidence>
<sequence length="384" mass="42835">MASYALALFYWGWLGDRVNSRNVLIIGMIGSAVMLILFGFVPKWRNFYSYWYYILIYILFALFQACGWPNVIAIMGNWYSGSNRGFVMGIWCSCQAIGNIFSSLLIALILPFGYEYTFLLNSSLMILVALFVFLIENAPRRCSVPSFNNTHDEDSLNRTGRHLGLFEALLLPGVIPYSLCTACLKLVNYAFFFWLPLCLSARFGWTEQSANFLSIWFDIGGIIGSMLVGVISDRCGCKSPIVVLILLCAIGALFLYTHVGGNVFVNALIMTFVGFTVSGPYNFIAATISIDLGSQPLFSSNAEAMATVSGIVDGIGSLSSAFGQLIIPLIEIRFGWDYVFYFFIILVILSIFPLLRQCFADLKTFWMLHEEGANAQNETEPLLE</sequence>
<comment type="subcellular location">
    <subcellularLocation>
        <location evidence="1">Membrane</location>
        <topology evidence="1">Multi-pass membrane protein</topology>
    </subcellularLocation>
</comment>
<evidence type="ECO:0000259" key="9">
    <source>
        <dbReference type="PROSITE" id="PS50850"/>
    </source>
</evidence>
<evidence type="ECO:0000256" key="3">
    <source>
        <dbReference type="ARBA" id="ARBA00022448"/>
    </source>
</evidence>
<feature type="transmembrane region" description="Helical" evidence="8">
    <location>
        <begin position="263"/>
        <end position="284"/>
    </location>
</feature>
<gene>
    <name evidence="10" type="ORF">DME_LOCUS4772</name>
</gene>
<dbReference type="WBParaSite" id="DME_0000041201-mRNA-1">
    <property type="protein sequence ID" value="DME_0000041201-mRNA-1"/>
    <property type="gene ID" value="DME_0000041201"/>
</dbReference>
<dbReference type="PANTHER" id="PTHR43184">
    <property type="entry name" value="MAJOR FACILITATOR SUPERFAMILY TRANSPORTER 16, ISOFORM B"/>
    <property type="match status" value="1"/>
</dbReference>
<dbReference type="PIRSF" id="PIRSF002808">
    <property type="entry name" value="Hexose_phosphate_transp"/>
    <property type="match status" value="1"/>
</dbReference>
<dbReference type="PROSITE" id="PS50850">
    <property type="entry name" value="MFS"/>
    <property type="match status" value="1"/>
</dbReference>
<keyword evidence="12" id="KW-1185">Reference proteome</keyword>
<feature type="transmembrane region" description="Helical" evidence="8">
    <location>
        <begin position="168"/>
        <end position="192"/>
    </location>
</feature>
<reference evidence="10 12" key="2">
    <citation type="submission" date="2018-11" db="EMBL/GenBank/DDBJ databases">
        <authorList>
            <consortium name="Pathogen Informatics"/>
        </authorList>
    </citation>
    <scope>NUCLEOTIDE SEQUENCE [LARGE SCALE GENOMIC DNA]</scope>
</reference>
<reference evidence="13" key="1">
    <citation type="submission" date="2017-02" db="UniProtKB">
        <authorList>
            <consortium name="WormBaseParasite"/>
        </authorList>
    </citation>
    <scope>IDENTIFICATION</scope>
</reference>
<dbReference type="Pfam" id="PF07690">
    <property type="entry name" value="MFS_1"/>
    <property type="match status" value="1"/>
</dbReference>
<evidence type="ECO:0000256" key="2">
    <source>
        <dbReference type="ARBA" id="ARBA00009598"/>
    </source>
</evidence>